<accession>A0ACC4DFD7</accession>
<sequence>MMLPKGIVINTTNVYKEVASYPTVPADKIWEYWHGRAPPEPKRAREVLRNADQRPPVYTVTNKKLRDPTARRLENFWWQVWGSDRRHLSGRTLARLYEDISVGPTIAPLQGPPNRWEGPNAPPLTRQLILAHLSQERGTRQPAPEPRPPPPQTKQSDSSVKSLSSSASKPPPPHPILKKSRGPSSSGPRPTARFVSPHGSGDEDDKESDFPSSGSTVAMGLEVPAFAHKKKAQHATKKFVAGTSSAKRRPLMQRKASPQSPVLSAVGSRNGEAGSRSAGLARPVSPIPERASNHASPVAESNGQPNGEDPAPSAKALGKRPAVPQRLPTDKDESGKARSVSSSTSSLLSPAQPAARASHGPISSAASSMRDHKRQSENLPLASASPAAEAAPAMGRSHSHNGYGHERYPDRHGPNAKLFTGATASMTNVAAQGTIIDQSGSLPKSSILGESLNQNALPSRLSSSSLLDSRLTPTRPGPSASVPMARTRSQLTLLLEREKARIGDKPRSRN</sequence>
<dbReference type="EMBL" id="JBGNUJ010000010">
    <property type="protein sequence ID" value="KAL3954823.1"/>
    <property type="molecule type" value="Genomic_DNA"/>
</dbReference>
<evidence type="ECO:0000313" key="1">
    <source>
        <dbReference type="EMBL" id="KAL3954823.1"/>
    </source>
</evidence>
<gene>
    <name evidence="1" type="ORF">ACCO45_010386</name>
</gene>
<organism evidence="1 2">
    <name type="scientific">Purpureocillium lilacinum</name>
    <name type="common">Paecilomyces lilacinus</name>
    <dbReference type="NCBI Taxonomy" id="33203"/>
    <lineage>
        <taxon>Eukaryota</taxon>
        <taxon>Fungi</taxon>
        <taxon>Dikarya</taxon>
        <taxon>Ascomycota</taxon>
        <taxon>Pezizomycotina</taxon>
        <taxon>Sordariomycetes</taxon>
        <taxon>Hypocreomycetidae</taxon>
        <taxon>Hypocreales</taxon>
        <taxon>Ophiocordycipitaceae</taxon>
        <taxon>Purpureocillium</taxon>
    </lineage>
</organism>
<protein>
    <submittedName>
        <fullName evidence="1">Uncharacterized protein</fullName>
    </submittedName>
</protein>
<evidence type="ECO:0000313" key="2">
    <source>
        <dbReference type="Proteomes" id="UP001638806"/>
    </source>
</evidence>
<proteinExistence type="predicted"/>
<name>A0ACC4DFD7_PURLI</name>
<comment type="caution">
    <text evidence="1">The sequence shown here is derived from an EMBL/GenBank/DDBJ whole genome shotgun (WGS) entry which is preliminary data.</text>
</comment>
<dbReference type="Proteomes" id="UP001638806">
    <property type="component" value="Unassembled WGS sequence"/>
</dbReference>
<keyword evidence="2" id="KW-1185">Reference proteome</keyword>
<reference evidence="1" key="1">
    <citation type="submission" date="2024-12" db="EMBL/GenBank/DDBJ databases">
        <title>Comparative genomics and development of molecular markers within Purpureocillium lilacinum and among Purpureocillium species.</title>
        <authorList>
            <person name="Yeh Z.-Y."/>
            <person name="Ni N.-T."/>
            <person name="Lo P.-H."/>
            <person name="Mushyakhwo K."/>
            <person name="Lin C.-F."/>
            <person name="Nai Y.-S."/>
        </authorList>
    </citation>
    <scope>NUCLEOTIDE SEQUENCE</scope>
    <source>
        <strain evidence="1">NCHU-NPUST-175</strain>
    </source>
</reference>